<dbReference type="GO" id="GO:0005524">
    <property type="term" value="F:ATP binding"/>
    <property type="evidence" value="ECO:0007669"/>
    <property type="project" value="InterPro"/>
</dbReference>
<feature type="region of interest" description="Disordered" evidence="2">
    <location>
        <begin position="690"/>
        <end position="741"/>
    </location>
</feature>
<dbReference type="STRING" id="7719.ENSCINP00000034527"/>
<dbReference type="Ensembl" id="ENSCINT00000035638.1">
    <property type="protein sequence ID" value="ENSCINP00000034527.1"/>
    <property type="gene ID" value="ENSCING00000018569.1"/>
</dbReference>
<evidence type="ECO:0000256" key="2">
    <source>
        <dbReference type="SAM" id="MobiDB-lite"/>
    </source>
</evidence>
<dbReference type="InterPro" id="IPR001650">
    <property type="entry name" value="Helicase_C-like"/>
</dbReference>
<dbReference type="Gene3D" id="3.40.50.300">
    <property type="entry name" value="P-loop containing nucleotide triphosphate hydrolases"/>
    <property type="match status" value="1"/>
</dbReference>
<dbReference type="InterPro" id="IPR038718">
    <property type="entry name" value="SNF2-like_sf"/>
</dbReference>
<feature type="compositionally biased region" description="Polar residues" evidence="2">
    <location>
        <begin position="716"/>
        <end position="727"/>
    </location>
</feature>
<dbReference type="CDD" id="cd18793">
    <property type="entry name" value="SF2_C_SNF"/>
    <property type="match status" value="1"/>
</dbReference>
<dbReference type="InterPro" id="IPR027417">
    <property type="entry name" value="P-loop_NTPase"/>
</dbReference>
<evidence type="ECO:0008006" key="7">
    <source>
        <dbReference type="Google" id="ProtNLM"/>
    </source>
</evidence>
<dbReference type="Gene3D" id="3.40.50.10810">
    <property type="entry name" value="Tandem AAA-ATPase domain"/>
    <property type="match status" value="1"/>
</dbReference>
<sequence>MDSAFNPKTEPKQNRRKTKSQGLIVSNLLQKRAQSVRENEKKLQGKYPGEVPEGVLEKKRKVEILESESEEEYLGGLKMPGKIWNKLYKYQQTGVKWLWELHTQHVGGVLGDEMGLGKTVQIISFLAGLHNSKIRDRDASYSYDGLGPVLIIAPATVMQQWLREFHTWLPLVRVAILHSSGSHRGSKNDLINNMVLSRGVLITSYERARLSIDMLMTKGWHYVILDEGHKIRNPQAAVTHAVKRFPTPHRIILSGSPIQNHLQELWSLFDFIYPGKLGTLPVFMEQFSVPIVQGGYANASEVQVETAYKCACVLRDTISPYLLRRMKVDVQSHIKLPPKSDQVLFCSLTDEQVDVYKEYLDSDIVHSILCRRAKIFVGLIQLRKICNHPDLFTGGHKLMVGEATPGYGDSRRFGYWRRSGKMVVVESLLRIWKKQGKKVLLFTQSRKMLGILEDFVKSRSYCYLTMHGQTSVQARQPLVKKFNEDPSIFVFILTTRVGGLGVNLIGADRVVIYDPDWNPSTDTQAQERSWRIGQTKQVTIYRLVTSGTIEEKIYHRQIFKQFMTNRVLKDPKQRRFFKSNDVHELFTLKHQEKDKSKTETETASIFAGTGSEIQIKKQISQKKESCEKILRKEESCDIISRKDESCDIISRKDESCDLISRKDESCDIISRKDESCDLISRKDESCDLISPKDESSDIISRKDESCDTISQKEESTNATPPETSPKQNLPEDLSQTKESNEKLSHIKTTAAETCLNIQTEFKQNSPEEVLQSENSFHSFITDVDGEMVENLVRKSHLSSKRRREQEEKEERRKGDEYVLSKLFGKATGVHTAMKHSVIMNSANPDYAIIETEADRIAKDAVKNLRLSRQE</sequence>
<dbReference type="GO" id="GO:0006283">
    <property type="term" value="P:transcription-coupled nucleotide-excision repair"/>
    <property type="evidence" value="ECO:0000318"/>
    <property type="project" value="GO_Central"/>
</dbReference>
<reference evidence="6" key="1">
    <citation type="journal article" date="2002" name="Science">
        <title>The draft genome of Ciona intestinalis: insights into chordate and vertebrate origins.</title>
        <authorList>
            <person name="Dehal P."/>
            <person name="Satou Y."/>
            <person name="Campbell R.K."/>
            <person name="Chapman J."/>
            <person name="Degnan B."/>
            <person name="De Tomaso A."/>
            <person name="Davidson B."/>
            <person name="Di Gregorio A."/>
            <person name="Gelpke M."/>
            <person name="Goodstein D.M."/>
            <person name="Harafuji N."/>
            <person name="Hastings K.E."/>
            <person name="Ho I."/>
            <person name="Hotta K."/>
            <person name="Huang W."/>
            <person name="Kawashima T."/>
            <person name="Lemaire P."/>
            <person name="Martinez D."/>
            <person name="Meinertzhagen I.A."/>
            <person name="Necula S."/>
            <person name="Nonaka M."/>
            <person name="Putnam N."/>
            <person name="Rash S."/>
            <person name="Saiga H."/>
            <person name="Satake M."/>
            <person name="Terry A."/>
            <person name="Yamada L."/>
            <person name="Wang H.G."/>
            <person name="Awazu S."/>
            <person name="Azumi K."/>
            <person name="Boore J."/>
            <person name="Branno M."/>
            <person name="Chin-Bow S."/>
            <person name="DeSantis R."/>
            <person name="Doyle S."/>
            <person name="Francino P."/>
            <person name="Keys D.N."/>
            <person name="Haga S."/>
            <person name="Hayashi H."/>
            <person name="Hino K."/>
            <person name="Imai K.S."/>
            <person name="Inaba K."/>
            <person name="Kano S."/>
            <person name="Kobayashi K."/>
            <person name="Kobayashi M."/>
            <person name="Lee B.I."/>
            <person name="Makabe K.W."/>
            <person name="Manohar C."/>
            <person name="Matassi G."/>
            <person name="Medina M."/>
            <person name="Mochizuki Y."/>
            <person name="Mount S."/>
            <person name="Morishita T."/>
            <person name="Miura S."/>
            <person name="Nakayama A."/>
            <person name="Nishizaka S."/>
            <person name="Nomoto H."/>
            <person name="Ohta F."/>
            <person name="Oishi K."/>
            <person name="Rigoutsos I."/>
            <person name="Sano M."/>
            <person name="Sasaki A."/>
            <person name="Sasakura Y."/>
            <person name="Shoguchi E."/>
            <person name="Shin-i T."/>
            <person name="Spagnuolo A."/>
            <person name="Stainier D."/>
            <person name="Suzuki M.M."/>
            <person name="Tassy O."/>
            <person name="Takatori N."/>
            <person name="Tokuoka M."/>
            <person name="Yagi K."/>
            <person name="Yoshizaki F."/>
            <person name="Wada S."/>
            <person name="Zhang C."/>
            <person name="Hyatt P.D."/>
            <person name="Larimer F."/>
            <person name="Detter C."/>
            <person name="Doggett N."/>
            <person name="Glavina T."/>
            <person name="Hawkins T."/>
            <person name="Richardson P."/>
            <person name="Lucas S."/>
            <person name="Kohara Y."/>
            <person name="Levine M."/>
            <person name="Satoh N."/>
            <person name="Rokhsar D.S."/>
        </authorList>
    </citation>
    <scope>NUCLEOTIDE SEQUENCE [LARGE SCALE GENOMIC DNA]</scope>
</reference>
<dbReference type="InterPro" id="IPR049730">
    <property type="entry name" value="SNF2/RAD54-like_C"/>
</dbReference>
<keyword evidence="1" id="KW-0378">Hydrolase</keyword>
<protein>
    <recommendedName>
        <fullName evidence="7">DNA excision repair protein ERCC-6</fullName>
    </recommendedName>
</protein>
<dbReference type="GO" id="GO:0140658">
    <property type="term" value="F:ATP-dependent chromatin remodeler activity"/>
    <property type="evidence" value="ECO:0000318"/>
    <property type="project" value="GO_Central"/>
</dbReference>
<dbReference type="AlphaFoldDB" id="H2XXZ3"/>
<name>H2XXZ3_CIOIN</name>
<organism evidence="5 6">
    <name type="scientific">Ciona intestinalis</name>
    <name type="common">Transparent sea squirt</name>
    <name type="synonym">Ascidia intestinalis</name>
    <dbReference type="NCBI Taxonomy" id="7719"/>
    <lineage>
        <taxon>Eukaryota</taxon>
        <taxon>Metazoa</taxon>
        <taxon>Chordata</taxon>
        <taxon>Tunicata</taxon>
        <taxon>Ascidiacea</taxon>
        <taxon>Phlebobranchia</taxon>
        <taxon>Cionidae</taxon>
        <taxon>Ciona</taxon>
    </lineage>
</organism>
<dbReference type="SUPFAM" id="SSF52540">
    <property type="entry name" value="P-loop containing nucleoside triphosphate hydrolases"/>
    <property type="match status" value="2"/>
</dbReference>
<feature type="domain" description="Helicase C-terminal" evidence="4">
    <location>
        <begin position="424"/>
        <end position="583"/>
    </location>
</feature>
<dbReference type="InterPro" id="IPR014001">
    <property type="entry name" value="Helicase_ATP-bd"/>
</dbReference>
<keyword evidence="6" id="KW-1185">Reference proteome</keyword>
<dbReference type="InParanoid" id="H2XXZ3"/>
<dbReference type="FunCoup" id="H2XXZ3">
    <property type="interactions" value="339"/>
</dbReference>
<evidence type="ECO:0000259" key="3">
    <source>
        <dbReference type="PROSITE" id="PS51192"/>
    </source>
</evidence>
<dbReference type="CDD" id="cd18000">
    <property type="entry name" value="DEXHc_ERCC6"/>
    <property type="match status" value="1"/>
</dbReference>
<evidence type="ECO:0000259" key="4">
    <source>
        <dbReference type="PROSITE" id="PS51194"/>
    </source>
</evidence>
<dbReference type="PANTHER" id="PTHR45629:SF7">
    <property type="entry name" value="DNA EXCISION REPAIR PROTEIN ERCC-6-RELATED"/>
    <property type="match status" value="1"/>
</dbReference>
<feature type="region of interest" description="Disordered" evidence="2">
    <location>
        <begin position="1"/>
        <end position="21"/>
    </location>
</feature>
<dbReference type="SMART" id="SM00487">
    <property type="entry name" value="DEXDc"/>
    <property type="match status" value="1"/>
</dbReference>
<dbReference type="Pfam" id="PF00176">
    <property type="entry name" value="SNF2-rel_dom"/>
    <property type="match status" value="1"/>
</dbReference>
<dbReference type="SMART" id="SM00490">
    <property type="entry name" value="HELICc"/>
    <property type="match status" value="1"/>
</dbReference>
<reference evidence="5" key="3">
    <citation type="submission" date="2025-09" db="UniProtKB">
        <authorList>
            <consortium name="Ensembl"/>
        </authorList>
    </citation>
    <scope>IDENTIFICATION</scope>
</reference>
<reference evidence="5" key="2">
    <citation type="submission" date="2025-08" db="UniProtKB">
        <authorList>
            <consortium name="Ensembl"/>
        </authorList>
    </citation>
    <scope>IDENTIFICATION</scope>
</reference>
<proteinExistence type="predicted"/>
<dbReference type="FunFam" id="3.40.50.10810:FF:000042">
    <property type="entry name" value="SNF2 family helicase-like protein"/>
    <property type="match status" value="1"/>
</dbReference>
<dbReference type="PROSITE" id="PS51192">
    <property type="entry name" value="HELICASE_ATP_BIND_1"/>
    <property type="match status" value="1"/>
</dbReference>
<evidence type="ECO:0000313" key="5">
    <source>
        <dbReference type="Ensembl" id="ENSCINP00000034527.1"/>
    </source>
</evidence>
<dbReference type="GeneTree" id="ENSGT00940000158057"/>
<evidence type="ECO:0000256" key="1">
    <source>
        <dbReference type="ARBA" id="ARBA00022801"/>
    </source>
</evidence>
<dbReference type="HOGENOM" id="CLU_000315_7_3_1"/>
<dbReference type="InterPro" id="IPR050496">
    <property type="entry name" value="SNF2_RAD54_helicase_repair"/>
</dbReference>
<dbReference type="PROSITE" id="PS51194">
    <property type="entry name" value="HELICASE_CTER"/>
    <property type="match status" value="1"/>
</dbReference>
<dbReference type="GO" id="GO:0016787">
    <property type="term" value="F:hydrolase activity"/>
    <property type="evidence" value="ECO:0007669"/>
    <property type="project" value="UniProtKB-KW"/>
</dbReference>
<dbReference type="Proteomes" id="UP000008144">
    <property type="component" value="Unassembled WGS sequence"/>
</dbReference>
<feature type="domain" description="Helicase ATP-binding" evidence="3">
    <location>
        <begin position="99"/>
        <end position="275"/>
    </location>
</feature>
<dbReference type="OMA" id="HRNESEN"/>
<dbReference type="GO" id="GO:0005634">
    <property type="term" value="C:nucleus"/>
    <property type="evidence" value="ECO:0000318"/>
    <property type="project" value="GO_Central"/>
</dbReference>
<dbReference type="Pfam" id="PF00271">
    <property type="entry name" value="Helicase_C"/>
    <property type="match status" value="1"/>
</dbReference>
<accession>H2XXZ3</accession>
<feature type="compositionally biased region" description="Basic and acidic residues" evidence="2">
    <location>
        <begin position="690"/>
        <end position="715"/>
    </location>
</feature>
<evidence type="ECO:0000313" key="6">
    <source>
        <dbReference type="Proteomes" id="UP000008144"/>
    </source>
</evidence>
<dbReference type="InterPro" id="IPR000330">
    <property type="entry name" value="SNF2_N"/>
</dbReference>
<dbReference type="PANTHER" id="PTHR45629">
    <property type="entry name" value="SNF2/RAD54 FAMILY MEMBER"/>
    <property type="match status" value="1"/>
</dbReference>